<dbReference type="Proteomes" id="UP000076858">
    <property type="component" value="Unassembled WGS sequence"/>
</dbReference>
<gene>
    <name evidence="1" type="ORF">APZ42_011442</name>
</gene>
<protein>
    <submittedName>
        <fullName evidence="1">Uncharacterized protein</fullName>
    </submittedName>
</protein>
<keyword evidence="2" id="KW-1185">Reference proteome</keyword>
<name>A0A162CZ76_9CRUS</name>
<accession>A0A162CZ76</accession>
<organism evidence="1 2">
    <name type="scientific">Daphnia magna</name>
    <dbReference type="NCBI Taxonomy" id="35525"/>
    <lineage>
        <taxon>Eukaryota</taxon>
        <taxon>Metazoa</taxon>
        <taxon>Ecdysozoa</taxon>
        <taxon>Arthropoda</taxon>
        <taxon>Crustacea</taxon>
        <taxon>Branchiopoda</taxon>
        <taxon>Diplostraca</taxon>
        <taxon>Cladocera</taxon>
        <taxon>Anomopoda</taxon>
        <taxon>Daphniidae</taxon>
        <taxon>Daphnia</taxon>
    </lineage>
</organism>
<reference evidence="1 2" key="1">
    <citation type="submission" date="2016-03" db="EMBL/GenBank/DDBJ databases">
        <title>EvidentialGene: Evidence-directed Construction of Genes on Genomes.</title>
        <authorList>
            <person name="Gilbert D.G."/>
            <person name="Choi J.-H."/>
            <person name="Mockaitis K."/>
            <person name="Colbourne J."/>
            <person name="Pfrender M."/>
        </authorList>
    </citation>
    <scope>NUCLEOTIDE SEQUENCE [LARGE SCALE GENOMIC DNA]</scope>
    <source>
        <strain evidence="1 2">Xinb3</strain>
        <tissue evidence="1">Complete organism</tissue>
    </source>
</reference>
<proteinExistence type="predicted"/>
<dbReference type="AlphaFoldDB" id="A0A162CZ76"/>
<sequence length="87" mass="9749">MEAIRDFIKPIGALFLISRRLPAAHRSAFVTQEITSKPIADKIIGLACLRAFRGSFLVFKSMEKPHVTYADMMRHITRVSSVPCCAL</sequence>
<dbReference type="EMBL" id="LRGB01000024">
    <property type="protein sequence ID" value="KZS21499.1"/>
    <property type="molecule type" value="Genomic_DNA"/>
</dbReference>
<evidence type="ECO:0000313" key="2">
    <source>
        <dbReference type="Proteomes" id="UP000076858"/>
    </source>
</evidence>
<comment type="caution">
    <text evidence="1">The sequence shown here is derived from an EMBL/GenBank/DDBJ whole genome shotgun (WGS) entry which is preliminary data.</text>
</comment>
<evidence type="ECO:0000313" key="1">
    <source>
        <dbReference type="EMBL" id="KZS21499.1"/>
    </source>
</evidence>